<comment type="caution">
    <text evidence="1">The sequence shown here is derived from an EMBL/GenBank/DDBJ whole genome shotgun (WGS) entry which is preliminary data.</text>
</comment>
<evidence type="ECO:0008006" key="3">
    <source>
        <dbReference type="Google" id="ProtNLM"/>
    </source>
</evidence>
<reference evidence="1 2" key="1">
    <citation type="submission" date="2023-06" db="EMBL/GenBank/DDBJ databases">
        <authorList>
            <person name="Feng G."/>
            <person name="Li J."/>
            <person name="Zhu H."/>
        </authorList>
    </citation>
    <scope>NUCLEOTIDE SEQUENCE [LARGE SCALE GENOMIC DNA]</scope>
    <source>
        <strain evidence="1 2">RHCKG28</strain>
    </source>
</reference>
<dbReference type="RefSeq" id="WP_289473907.1">
    <property type="nucleotide sequence ID" value="NZ_JAUCMN010000007.1"/>
</dbReference>
<accession>A0ABT7TRH7</accession>
<gene>
    <name evidence="1" type="ORF">QUG93_10955</name>
</gene>
<dbReference type="Proteomes" id="UP001236404">
    <property type="component" value="Unassembled WGS sequence"/>
</dbReference>
<keyword evidence="2" id="KW-1185">Reference proteome</keyword>
<evidence type="ECO:0000313" key="2">
    <source>
        <dbReference type="Proteomes" id="UP001236404"/>
    </source>
</evidence>
<proteinExistence type="predicted"/>
<dbReference type="EMBL" id="JAUCMN010000007">
    <property type="protein sequence ID" value="MDM7892206.1"/>
    <property type="molecule type" value="Genomic_DNA"/>
</dbReference>
<name>A0ABT7TRH7_9MICO</name>
<protein>
    <recommendedName>
        <fullName evidence="3">Helix-turn-helix domain-containing protein</fullName>
    </recommendedName>
</protein>
<evidence type="ECO:0000313" key="1">
    <source>
        <dbReference type="EMBL" id="MDM7892206.1"/>
    </source>
</evidence>
<sequence length="65" mass="7110">MLIEQVRRADERIQEAIEERAKLALAANDAGLSTTRLGSEIGVGQTTIAKWIREARVAGERSSSE</sequence>
<organism evidence="1 2">
    <name type="scientific">Curtobacterium caseinilyticum</name>
    <dbReference type="NCBI Taxonomy" id="3055137"/>
    <lineage>
        <taxon>Bacteria</taxon>
        <taxon>Bacillati</taxon>
        <taxon>Actinomycetota</taxon>
        <taxon>Actinomycetes</taxon>
        <taxon>Micrococcales</taxon>
        <taxon>Microbacteriaceae</taxon>
        <taxon>Curtobacterium</taxon>
    </lineage>
</organism>